<dbReference type="PANTHER" id="PTHR10380">
    <property type="entry name" value="CUTICLE PROTEIN"/>
    <property type="match status" value="1"/>
</dbReference>
<dbReference type="Pfam" id="PF00379">
    <property type="entry name" value="Chitin_bind_4"/>
    <property type="match status" value="1"/>
</dbReference>
<sequence length="209" mass="21722">MDLKIALVLAFATVAAAYPFVPIEEGLHKPHPYTFGYKIKDKHGEQHREETGDGAGVVKGSYGFTDERGIKRQVHYVADKAGFRAEIKTNEHGTAPLDPAAVKMDSSAHPYFGGAGAKGLLGAPALAGLAIEPAAVHAVPFAAAPLPFAEPAALHAVPFAAAPFPFAEPEALHAVPFAAAPLPFAGSATYAAPLHGGEIKGFDSRFGAY</sequence>
<keyword evidence="2" id="KW-0732">Signal</keyword>
<dbReference type="GO" id="GO:0008010">
    <property type="term" value="F:structural constituent of chitin-based larval cuticle"/>
    <property type="evidence" value="ECO:0007669"/>
    <property type="project" value="TreeGrafter"/>
</dbReference>
<evidence type="ECO:0000256" key="2">
    <source>
        <dbReference type="SAM" id="SignalP"/>
    </source>
</evidence>
<dbReference type="InterPro" id="IPR000618">
    <property type="entry name" value="Insect_cuticle"/>
</dbReference>
<gene>
    <name evidence="3" type="primary">NCL1_46656</name>
    <name evidence="3" type="ORF">TNIN_219641</name>
</gene>
<evidence type="ECO:0000313" key="3">
    <source>
        <dbReference type="EMBL" id="GFY56406.1"/>
    </source>
</evidence>
<name>A0A8X6XNI8_9ARAC</name>
<keyword evidence="4" id="KW-1185">Reference proteome</keyword>
<dbReference type="EMBL" id="BMAV01010945">
    <property type="protein sequence ID" value="GFY56406.1"/>
    <property type="molecule type" value="Genomic_DNA"/>
</dbReference>
<feature type="chain" id="PRO_5036475995" evidence="2">
    <location>
        <begin position="18"/>
        <end position="209"/>
    </location>
</feature>
<comment type="caution">
    <text evidence="3">The sequence shown here is derived from an EMBL/GenBank/DDBJ whole genome shotgun (WGS) entry which is preliminary data.</text>
</comment>
<dbReference type="OrthoDB" id="6510765at2759"/>
<dbReference type="PANTHER" id="PTHR10380:SF235">
    <property type="entry name" value="CUTICULAR PROTEIN 73D, ISOFORM B"/>
    <property type="match status" value="1"/>
</dbReference>
<dbReference type="AlphaFoldDB" id="A0A8X6XNI8"/>
<feature type="signal peptide" evidence="2">
    <location>
        <begin position="1"/>
        <end position="17"/>
    </location>
</feature>
<keyword evidence="1" id="KW-0193">Cuticle</keyword>
<proteinExistence type="predicted"/>
<organism evidence="3 4">
    <name type="scientific">Trichonephila inaurata madagascariensis</name>
    <dbReference type="NCBI Taxonomy" id="2747483"/>
    <lineage>
        <taxon>Eukaryota</taxon>
        <taxon>Metazoa</taxon>
        <taxon>Ecdysozoa</taxon>
        <taxon>Arthropoda</taxon>
        <taxon>Chelicerata</taxon>
        <taxon>Arachnida</taxon>
        <taxon>Araneae</taxon>
        <taxon>Araneomorphae</taxon>
        <taxon>Entelegynae</taxon>
        <taxon>Araneoidea</taxon>
        <taxon>Nephilidae</taxon>
        <taxon>Trichonephila</taxon>
        <taxon>Trichonephila inaurata</taxon>
    </lineage>
</organism>
<evidence type="ECO:0000313" key="4">
    <source>
        <dbReference type="Proteomes" id="UP000886998"/>
    </source>
</evidence>
<dbReference type="GO" id="GO:0062129">
    <property type="term" value="C:chitin-based extracellular matrix"/>
    <property type="evidence" value="ECO:0007669"/>
    <property type="project" value="TreeGrafter"/>
</dbReference>
<accession>A0A8X6XNI8</accession>
<reference evidence="3" key="1">
    <citation type="submission" date="2020-08" db="EMBL/GenBank/DDBJ databases">
        <title>Multicomponent nature underlies the extraordinary mechanical properties of spider dragline silk.</title>
        <authorList>
            <person name="Kono N."/>
            <person name="Nakamura H."/>
            <person name="Mori M."/>
            <person name="Yoshida Y."/>
            <person name="Ohtoshi R."/>
            <person name="Malay A.D."/>
            <person name="Moran D.A.P."/>
            <person name="Tomita M."/>
            <person name="Numata K."/>
            <person name="Arakawa K."/>
        </authorList>
    </citation>
    <scope>NUCLEOTIDE SEQUENCE</scope>
</reference>
<dbReference type="Proteomes" id="UP000886998">
    <property type="component" value="Unassembled WGS sequence"/>
</dbReference>
<dbReference type="PROSITE" id="PS51155">
    <property type="entry name" value="CHIT_BIND_RR_2"/>
    <property type="match status" value="1"/>
</dbReference>
<protein>
    <submittedName>
        <fullName evidence="3">Cuticle protein 16.8</fullName>
    </submittedName>
</protein>
<dbReference type="InterPro" id="IPR050468">
    <property type="entry name" value="Cuticle_Struct_Prot"/>
</dbReference>
<evidence type="ECO:0000256" key="1">
    <source>
        <dbReference type="PROSITE-ProRule" id="PRU00497"/>
    </source>
</evidence>